<dbReference type="eggNOG" id="ENOG50307TE">
    <property type="taxonomic scope" value="Bacteria"/>
</dbReference>
<feature type="domain" description="Bacterial HORMA" evidence="1">
    <location>
        <begin position="52"/>
        <end position="217"/>
    </location>
</feature>
<reference evidence="3" key="1">
    <citation type="journal article" date="2010" name="PLoS ONE">
        <title>The complete genome sequence of Cupriavidus metallidurans strain CH34, a master survivalist in harsh and anthropogenic environments.</title>
        <authorList>
            <person name="Janssen P.J."/>
            <person name="Van Houdt R."/>
            <person name="Moors H."/>
            <person name="Monsieurs P."/>
            <person name="Morin N."/>
            <person name="Michaux A."/>
            <person name="Benotmane M.A."/>
            <person name="Leys N."/>
            <person name="Vallaeys T."/>
            <person name="Lapidus A."/>
            <person name="Monchy S."/>
            <person name="Medigue C."/>
            <person name="Taghavi S."/>
            <person name="McCorkle S."/>
            <person name="Dunn J."/>
            <person name="van der Lelie D."/>
            <person name="Mergeay M."/>
        </authorList>
    </citation>
    <scope>NUCLEOTIDE SEQUENCE [LARGE SCALE GENOMIC DNA]</scope>
    <source>
        <strain evidence="3">ATCC 43123 / DSM 2839 / NBRC 102507 / CH34</strain>
    </source>
</reference>
<dbReference type="Proteomes" id="UP000002429">
    <property type="component" value="Chromosome"/>
</dbReference>
<dbReference type="SUPFAM" id="SSF56019">
    <property type="entry name" value="The spindle assembly checkpoint protein mad2"/>
    <property type="match status" value="1"/>
</dbReference>
<protein>
    <recommendedName>
        <fullName evidence="1">Bacterial HORMA domain-containing protein</fullName>
    </recommendedName>
</protein>
<name>Q1LKV8_CUPMC</name>
<dbReference type="InterPro" id="IPR036570">
    <property type="entry name" value="HORMA_dom_sf"/>
</dbReference>
<dbReference type="HOGENOM" id="CLU_110705_0_0_4"/>
<dbReference type="AlphaFoldDB" id="Q1LKV8"/>
<accession>Q1LKV8</accession>
<proteinExistence type="predicted"/>
<organism evidence="2 3">
    <name type="scientific">Cupriavidus metallidurans (strain ATCC 43123 / DSM 2839 / NBRC 102507 / CH34)</name>
    <name type="common">Ralstonia metallidurans</name>
    <dbReference type="NCBI Taxonomy" id="266264"/>
    <lineage>
        <taxon>Bacteria</taxon>
        <taxon>Pseudomonadati</taxon>
        <taxon>Pseudomonadota</taxon>
        <taxon>Betaproteobacteria</taxon>
        <taxon>Burkholderiales</taxon>
        <taxon>Burkholderiaceae</taxon>
        <taxon>Cupriavidus</taxon>
    </lineage>
</organism>
<dbReference type="InterPro" id="IPR040649">
    <property type="entry name" value="Bact_HORMA"/>
</dbReference>
<dbReference type="Pfam" id="PF18173">
    <property type="entry name" value="bacHORMA_2"/>
    <property type="match status" value="1"/>
</dbReference>
<dbReference type="EMBL" id="CP000352">
    <property type="protein sequence ID" value="ABF09218.1"/>
    <property type="molecule type" value="Genomic_DNA"/>
</dbReference>
<evidence type="ECO:0000313" key="3">
    <source>
        <dbReference type="Proteomes" id="UP000002429"/>
    </source>
</evidence>
<gene>
    <name evidence="2" type="ordered locus">Rmet_2341</name>
</gene>
<dbReference type="KEGG" id="rme:Rmet_2341"/>
<evidence type="ECO:0000313" key="2">
    <source>
        <dbReference type="EMBL" id="ABF09218.1"/>
    </source>
</evidence>
<keyword evidence="3" id="KW-1185">Reference proteome</keyword>
<evidence type="ECO:0000259" key="1">
    <source>
        <dbReference type="Pfam" id="PF18173"/>
    </source>
</evidence>
<dbReference type="STRING" id="266264.Rmet_2341"/>
<sequence>MSEGAARLGAKRAQKAQFSHHCTGLEPRNCHAGAGRCWASAVARPRRFPQVMSTVATYSYTHSVTYVTDNILKSLKDIILLSGLDPEHFADRWESNTRAIKTWLGTGDLRKVILEIYNPATDKLVTRWDIDIVYGWSDGDGSFWTDTEQLKYAIKKAGLLPSQAKYKLMLDTKPGRPDVEGWSKGSYRSTDGMVKQSLGSTVEHSGLAGQAGYWRQR</sequence>